<dbReference type="CDD" id="cd04724">
    <property type="entry name" value="Tryptophan_synthase_alpha"/>
    <property type="match status" value="1"/>
</dbReference>
<dbReference type="SUPFAM" id="SSF51366">
    <property type="entry name" value="Ribulose-phoshate binding barrel"/>
    <property type="match status" value="1"/>
</dbReference>
<dbReference type="InterPro" id="IPR013785">
    <property type="entry name" value="Aldolase_TIM"/>
</dbReference>
<dbReference type="NCBIfam" id="TIGR00262">
    <property type="entry name" value="trpA"/>
    <property type="match status" value="1"/>
</dbReference>
<dbReference type="AlphaFoldDB" id="A0A381NBP1"/>
<organism evidence="9">
    <name type="scientific">marine metagenome</name>
    <dbReference type="NCBI Taxonomy" id="408172"/>
    <lineage>
        <taxon>unclassified sequences</taxon>
        <taxon>metagenomes</taxon>
        <taxon>ecological metagenomes</taxon>
    </lineage>
</organism>
<evidence type="ECO:0000256" key="4">
    <source>
        <dbReference type="ARBA" id="ARBA00022605"/>
    </source>
</evidence>
<dbReference type="UniPathway" id="UPA00035">
    <property type="reaction ID" value="UER00044"/>
</dbReference>
<dbReference type="PANTHER" id="PTHR43406">
    <property type="entry name" value="TRYPTOPHAN SYNTHASE, ALPHA CHAIN"/>
    <property type="match status" value="1"/>
</dbReference>
<evidence type="ECO:0000256" key="6">
    <source>
        <dbReference type="ARBA" id="ARBA00023141"/>
    </source>
</evidence>
<dbReference type="Gene3D" id="3.20.20.70">
    <property type="entry name" value="Aldolase class I"/>
    <property type="match status" value="1"/>
</dbReference>
<evidence type="ECO:0000256" key="5">
    <source>
        <dbReference type="ARBA" id="ARBA00022822"/>
    </source>
</evidence>
<name>A0A381NBP1_9ZZZZ</name>
<keyword evidence="4" id="KW-0028">Amino-acid biosynthesis</keyword>
<dbReference type="GO" id="GO:0004834">
    <property type="term" value="F:tryptophan synthase activity"/>
    <property type="evidence" value="ECO:0007669"/>
    <property type="project" value="UniProtKB-EC"/>
</dbReference>
<keyword evidence="5" id="KW-0822">Tryptophan biosynthesis</keyword>
<evidence type="ECO:0000256" key="2">
    <source>
        <dbReference type="ARBA" id="ARBA00011270"/>
    </source>
</evidence>
<gene>
    <name evidence="9" type="ORF">METZ01_LOCUS4012</name>
</gene>
<comment type="subunit">
    <text evidence="2">Tetramer of two alpha and two beta chains.</text>
</comment>
<dbReference type="GO" id="GO:0005829">
    <property type="term" value="C:cytosol"/>
    <property type="evidence" value="ECO:0007669"/>
    <property type="project" value="TreeGrafter"/>
</dbReference>
<proteinExistence type="inferred from homology"/>
<keyword evidence="7" id="KW-0456">Lyase</keyword>
<dbReference type="InterPro" id="IPR002028">
    <property type="entry name" value="Trp_synthase_suA"/>
</dbReference>
<evidence type="ECO:0000313" key="9">
    <source>
        <dbReference type="EMBL" id="SUZ51158.1"/>
    </source>
</evidence>
<dbReference type="EMBL" id="UINC01000209">
    <property type="protein sequence ID" value="SUZ51158.1"/>
    <property type="molecule type" value="Genomic_DNA"/>
</dbReference>
<evidence type="ECO:0000256" key="3">
    <source>
        <dbReference type="ARBA" id="ARBA00012043"/>
    </source>
</evidence>
<keyword evidence="6" id="KW-0057">Aromatic amino acid biosynthesis</keyword>
<dbReference type="InterPro" id="IPR011060">
    <property type="entry name" value="RibuloseP-bd_barrel"/>
</dbReference>
<evidence type="ECO:0000256" key="7">
    <source>
        <dbReference type="ARBA" id="ARBA00023239"/>
    </source>
</evidence>
<comment type="pathway">
    <text evidence="1">Amino-acid biosynthesis; L-tryptophan biosynthesis; L-tryptophan from chorismate: step 5/5.</text>
</comment>
<dbReference type="HAMAP" id="MF_00131">
    <property type="entry name" value="Trp_synth_alpha"/>
    <property type="match status" value="1"/>
</dbReference>
<evidence type="ECO:0000256" key="1">
    <source>
        <dbReference type="ARBA" id="ARBA00004733"/>
    </source>
</evidence>
<evidence type="ECO:0000256" key="8">
    <source>
        <dbReference type="ARBA" id="ARBA00049047"/>
    </source>
</evidence>
<dbReference type="PANTHER" id="PTHR43406:SF1">
    <property type="entry name" value="TRYPTOPHAN SYNTHASE ALPHA CHAIN, CHLOROPLASTIC"/>
    <property type="match status" value="1"/>
</dbReference>
<dbReference type="EC" id="4.2.1.20" evidence="3"/>
<protein>
    <recommendedName>
        <fullName evidence="3">tryptophan synthase</fullName>
        <ecNumber evidence="3">4.2.1.20</ecNumber>
    </recommendedName>
</protein>
<accession>A0A381NBP1</accession>
<reference evidence="9" key="1">
    <citation type="submission" date="2018-05" db="EMBL/GenBank/DDBJ databases">
        <authorList>
            <person name="Lanie J.A."/>
            <person name="Ng W.-L."/>
            <person name="Kazmierczak K.M."/>
            <person name="Andrzejewski T.M."/>
            <person name="Davidsen T.M."/>
            <person name="Wayne K.J."/>
            <person name="Tettelin H."/>
            <person name="Glass J.I."/>
            <person name="Rusch D."/>
            <person name="Podicherti R."/>
            <person name="Tsui H.-C.T."/>
            <person name="Winkler M.E."/>
        </authorList>
    </citation>
    <scope>NUCLEOTIDE SEQUENCE</scope>
</reference>
<comment type="catalytic activity">
    <reaction evidence="8">
        <text>(1S,2R)-1-C-(indol-3-yl)glycerol 3-phosphate + L-serine = D-glyceraldehyde 3-phosphate + L-tryptophan + H2O</text>
        <dbReference type="Rhea" id="RHEA:10532"/>
        <dbReference type="ChEBI" id="CHEBI:15377"/>
        <dbReference type="ChEBI" id="CHEBI:33384"/>
        <dbReference type="ChEBI" id="CHEBI:57912"/>
        <dbReference type="ChEBI" id="CHEBI:58866"/>
        <dbReference type="ChEBI" id="CHEBI:59776"/>
        <dbReference type="EC" id="4.2.1.20"/>
    </reaction>
</comment>
<dbReference type="Pfam" id="PF00290">
    <property type="entry name" value="Trp_syntA"/>
    <property type="match status" value="1"/>
</dbReference>
<sequence>MNLTEYLTKRLKKRKILLMTHVVVGYPSLEANWKMLEAMGGADVDLVELQMPFSEPSADGPLFVKANQEALRKGIRWQDYFDLMKRASEQFDFPVLMMGYCNTAFSMGFEAFCANIRRHCGEGFIIPDLPLEEFGELFKLSRDQDLDPIMLCTPTNSEERLQKICSHGSGFIYCVARKGVTGQNTQLDLAVENFLHQCRQYTDLPLALGFGLSQREDLCQLHGKAGIAIVGSALLKTWEAEGESGYRKHLISLAAARE</sequence>